<dbReference type="STRING" id="746697.Aeqsu_0684"/>
<reference evidence="2 3" key="1">
    <citation type="submission" date="2012-06" db="EMBL/GenBank/DDBJ databases">
        <title>The complete genome of Aequorivita sublithincola DSM 14238.</title>
        <authorList>
            <consortium name="US DOE Joint Genome Institute (JGI-PGF)"/>
            <person name="Lucas S."/>
            <person name="Copeland A."/>
            <person name="Lapidus A."/>
            <person name="Goodwin L."/>
            <person name="Pitluck S."/>
            <person name="Peters L."/>
            <person name="Munk A.C.C."/>
            <person name="Kyrpides N."/>
            <person name="Mavromatis K."/>
            <person name="Pagani I."/>
            <person name="Ivanova N."/>
            <person name="Ovchinnikova G."/>
            <person name="Zeytun A."/>
            <person name="Detter J.C."/>
            <person name="Han C."/>
            <person name="Land M."/>
            <person name="Hauser L."/>
            <person name="Markowitz V."/>
            <person name="Cheng J.-F."/>
            <person name="Hugenholtz P."/>
            <person name="Woyke T."/>
            <person name="Wu D."/>
            <person name="Tindall B."/>
            <person name="Faehnrich R."/>
            <person name="Brambilla E."/>
            <person name="Klenk H.-P."/>
            <person name="Eisen J.A."/>
        </authorList>
    </citation>
    <scope>NUCLEOTIDE SEQUENCE [LARGE SCALE GENOMIC DNA]</scope>
    <source>
        <strain evidence="3">DSM 14238 / LMG 21431 / ACAM 643 / 9-3</strain>
    </source>
</reference>
<dbReference type="eggNOG" id="ENOG502ZC8E">
    <property type="taxonomic scope" value="Bacteria"/>
</dbReference>
<dbReference type="AlphaFoldDB" id="I3YT74"/>
<evidence type="ECO:0008006" key="4">
    <source>
        <dbReference type="Google" id="ProtNLM"/>
    </source>
</evidence>
<proteinExistence type="predicted"/>
<dbReference type="KEGG" id="asl:Aeqsu_0684"/>
<dbReference type="EMBL" id="CP003280">
    <property type="protein sequence ID" value="AFL80192.1"/>
    <property type="molecule type" value="Genomic_DNA"/>
</dbReference>
<name>I3YT74_AEQSU</name>
<feature type="signal peptide" evidence="1">
    <location>
        <begin position="1"/>
        <end position="21"/>
    </location>
</feature>
<gene>
    <name evidence="2" type="ordered locus">Aeqsu_0684</name>
</gene>
<feature type="chain" id="PRO_5003683519" description="MetA-pathway of phenol degradation" evidence="1">
    <location>
        <begin position="22"/>
        <end position="293"/>
    </location>
</feature>
<evidence type="ECO:0000313" key="2">
    <source>
        <dbReference type="EMBL" id="AFL80192.1"/>
    </source>
</evidence>
<keyword evidence="1" id="KW-0732">Signal</keyword>
<accession>I3YT74</accession>
<evidence type="ECO:0000256" key="1">
    <source>
        <dbReference type="SAM" id="SignalP"/>
    </source>
</evidence>
<dbReference type="HOGENOM" id="CLU_948760_0_0_10"/>
<organism evidence="2 3">
    <name type="scientific">Aequorivita sublithincola (strain DSM 14238 / LMG 21431 / ACAM 643 / 9-3)</name>
    <dbReference type="NCBI Taxonomy" id="746697"/>
    <lineage>
        <taxon>Bacteria</taxon>
        <taxon>Pseudomonadati</taxon>
        <taxon>Bacteroidota</taxon>
        <taxon>Flavobacteriia</taxon>
        <taxon>Flavobacteriales</taxon>
        <taxon>Flavobacteriaceae</taxon>
        <taxon>Aequorivita</taxon>
    </lineage>
</organism>
<sequence length="293" mass="31705">MKLPTKLFTMLCLLTSSFILAQSPVTGFMKKNNKGAAVISYSWEKYDKVFFVPQEVDGIPVFNEVTNTSISVYGEYGITDDLNVVFNVPYIKSEGDASEATLDNLGFENTRKGIQDLSLYVKYNFHTFNIGENQLSFIGSVGLETPLSDYKADEGLQSIIAIGNHASSFNAIGLANFKTKSGFFTTGQIGYSFKDSGVPDALLSQLKVGYAASKFYVDAYVANQLSDKDGVDILGNGFTGYFPATRVNYTRVGASVYAPLFEGIGVTAGANSYVAGRNLGKSTGFYGGLVYSF</sequence>
<evidence type="ECO:0000313" key="3">
    <source>
        <dbReference type="Proteomes" id="UP000006049"/>
    </source>
</evidence>
<dbReference type="RefSeq" id="WP_014781450.1">
    <property type="nucleotide sequence ID" value="NC_018013.1"/>
</dbReference>
<protein>
    <recommendedName>
        <fullName evidence="4">MetA-pathway of phenol degradation</fullName>
    </recommendedName>
</protein>
<keyword evidence="3" id="KW-1185">Reference proteome</keyword>
<dbReference type="PATRIC" id="fig|746697.3.peg.682"/>
<dbReference type="Proteomes" id="UP000006049">
    <property type="component" value="Chromosome"/>
</dbReference>